<sequence length="58" mass="6629">MIVNISDSELKKTDLKAQGQSSSPRPLPTIPLENRILDNLINDDVLNKLEKDFNNFFK</sequence>
<organism evidence="2">
    <name type="scientific">uncultured Caudovirales phage</name>
    <dbReference type="NCBI Taxonomy" id="2100421"/>
    <lineage>
        <taxon>Viruses</taxon>
        <taxon>Duplodnaviria</taxon>
        <taxon>Heunggongvirae</taxon>
        <taxon>Uroviricota</taxon>
        <taxon>Caudoviricetes</taxon>
        <taxon>Peduoviridae</taxon>
        <taxon>Maltschvirus</taxon>
        <taxon>Maltschvirus maltsch</taxon>
    </lineage>
</organism>
<dbReference type="EMBL" id="LR796381">
    <property type="protein sequence ID" value="CAB4140204.1"/>
    <property type="molecule type" value="Genomic_DNA"/>
</dbReference>
<protein>
    <submittedName>
        <fullName evidence="2">Uncharacterized protein</fullName>
    </submittedName>
</protein>
<reference evidence="2" key="1">
    <citation type="submission" date="2020-04" db="EMBL/GenBank/DDBJ databases">
        <authorList>
            <person name="Chiriac C."/>
            <person name="Salcher M."/>
            <person name="Ghai R."/>
            <person name="Kavagutti S V."/>
        </authorList>
    </citation>
    <scope>NUCLEOTIDE SEQUENCE</scope>
</reference>
<gene>
    <name evidence="2" type="ORF">UFOVP396_19</name>
</gene>
<feature type="region of interest" description="Disordered" evidence="1">
    <location>
        <begin position="1"/>
        <end position="29"/>
    </location>
</feature>
<name>A0A6J5M093_9CAUD</name>
<accession>A0A6J5M093</accession>
<evidence type="ECO:0000313" key="2">
    <source>
        <dbReference type="EMBL" id="CAB4140204.1"/>
    </source>
</evidence>
<proteinExistence type="predicted"/>
<evidence type="ECO:0000256" key="1">
    <source>
        <dbReference type="SAM" id="MobiDB-lite"/>
    </source>
</evidence>